<evidence type="ECO:0000256" key="8">
    <source>
        <dbReference type="ARBA" id="ARBA00023136"/>
    </source>
</evidence>
<dbReference type="SMART" id="SM01205">
    <property type="entry name" value="FKS1_dom1"/>
    <property type="match status" value="1"/>
</dbReference>
<dbReference type="GO" id="GO:0006075">
    <property type="term" value="P:(1-&gt;3)-beta-D-glucan biosynthetic process"/>
    <property type="evidence" value="ECO:0007669"/>
    <property type="project" value="InterPro"/>
</dbReference>
<dbReference type="Proteomes" id="UP001050691">
    <property type="component" value="Unassembled WGS sequence"/>
</dbReference>
<protein>
    <recommendedName>
        <fullName evidence="3">1,3-beta-glucan synthase</fullName>
        <ecNumber evidence="3">2.4.1.34</ecNumber>
    </recommendedName>
</protein>
<accession>A0AAV5AHJ8</accession>
<feature type="transmembrane region" description="Helical" evidence="11">
    <location>
        <begin position="631"/>
        <end position="651"/>
    </location>
</feature>
<dbReference type="GO" id="GO:0051278">
    <property type="term" value="P:fungal-type cell wall polysaccharide biosynthetic process"/>
    <property type="evidence" value="ECO:0007669"/>
    <property type="project" value="TreeGrafter"/>
</dbReference>
<evidence type="ECO:0000256" key="7">
    <source>
        <dbReference type="ARBA" id="ARBA00022989"/>
    </source>
</evidence>
<feature type="transmembrane region" description="Helical" evidence="11">
    <location>
        <begin position="500"/>
        <end position="525"/>
    </location>
</feature>
<keyword evidence="6 11" id="KW-0812">Transmembrane</keyword>
<evidence type="ECO:0000313" key="14">
    <source>
        <dbReference type="Proteomes" id="UP001050691"/>
    </source>
</evidence>
<dbReference type="GO" id="GO:0005886">
    <property type="term" value="C:plasma membrane"/>
    <property type="evidence" value="ECO:0007669"/>
    <property type="project" value="TreeGrafter"/>
</dbReference>
<feature type="transmembrane region" description="Helical" evidence="11">
    <location>
        <begin position="1355"/>
        <end position="1376"/>
    </location>
</feature>
<dbReference type="EC" id="2.4.1.34" evidence="3"/>
<dbReference type="GO" id="GO:0000148">
    <property type="term" value="C:1,3-beta-D-glucan synthase complex"/>
    <property type="evidence" value="ECO:0007669"/>
    <property type="project" value="InterPro"/>
</dbReference>
<dbReference type="InterPro" id="IPR056261">
    <property type="entry name" value="FKS1-like_dom2"/>
</dbReference>
<keyword evidence="14" id="KW-1185">Reference proteome</keyword>
<evidence type="ECO:0000256" key="6">
    <source>
        <dbReference type="ARBA" id="ARBA00022692"/>
    </source>
</evidence>
<feature type="domain" description="1,3-beta-glucan synthase component FKS1-like" evidence="12">
    <location>
        <begin position="303"/>
        <end position="415"/>
    </location>
</feature>
<feature type="compositionally biased region" description="Polar residues" evidence="10">
    <location>
        <begin position="1"/>
        <end position="12"/>
    </location>
</feature>
<dbReference type="EMBL" id="BPWL01000008">
    <property type="protein sequence ID" value="GJJ13122.1"/>
    <property type="molecule type" value="Genomic_DNA"/>
</dbReference>
<comment type="similarity">
    <text evidence="2">Belongs to the glycosyltransferase 48 family.</text>
</comment>
<feature type="compositionally biased region" description="Polar residues" evidence="10">
    <location>
        <begin position="184"/>
        <end position="200"/>
    </location>
</feature>
<feature type="region of interest" description="Disordered" evidence="10">
    <location>
        <begin position="1"/>
        <end position="32"/>
    </location>
</feature>
<keyword evidence="4" id="KW-0328">Glycosyltransferase</keyword>
<feature type="transmembrane region" description="Helical" evidence="11">
    <location>
        <begin position="460"/>
        <end position="479"/>
    </location>
</feature>
<dbReference type="Pfam" id="PF23605">
    <property type="entry name" value="FKS1_dom2"/>
    <property type="match status" value="1"/>
</dbReference>
<dbReference type="Pfam" id="PF02364">
    <property type="entry name" value="Glucan_synthase"/>
    <property type="match status" value="1"/>
</dbReference>
<evidence type="ECO:0000256" key="3">
    <source>
        <dbReference type="ARBA" id="ARBA00012589"/>
    </source>
</evidence>
<name>A0AAV5AHJ8_9AGAM</name>
<organism evidence="13 14">
    <name type="scientific">Clathrus columnatus</name>
    <dbReference type="NCBI Taxonomy" id="1419009"/>
    <lineage>
        <taxon>Eukaryota</taxon>
        <taxon>Fungi</taxon>
        <taxon>Dikarya</taxon>
        <taxon>Basidiomycota</taxon>
        <taxon>Agaricomycotina</taxon>
        <taxon>Agaricomycetes</taxon>
        <taxon>Phallomycetidae</taxon>
        <taxon>Phallales</taxon>
        <taxon>Clathraceae</taxon>
        <taxon>Clathrus</taxon>
    </lineage>
</organism>
<evidence type="ECO:0000259" key="12">
    <source>
        <dbReference type="SMART" id="SM01205"/>
    </source>
</evidence>
<sequence length="1450" mass="165416">MQEQFLRNPSKTTLKKGSSHSHAATHAHHRRDQLIMSARSSYTSPNIYKRPIEQYLWAKVKLHCLISDYFERNLRIHIPKHSLISHKTVMSRPNGGPFQDPQSPTQYYDNASVNSHYENHSVDAYGELVLLVLNENKNLLESSGPGNYRGSDLESDSLRYTPSSENFLGTGAPRSGVPFIDPHASSQSFPSEYGANNSHSRSQEPYPAWTTDRQIPLSKDRASRMTPNQALLTLHADYIGGQHANYRKWYFAAQLNLDDAVGNSLNPGLSRVGTRSKLAPSKAKSLDNALNRWRQAMHNMSQYDRLRQIALFLLCWGEAASVRFVPECLCFIFKCADDYYRSPECQNRVEPVPEGLYLRNVIKPLYRFLRDQGYEVVDGKFVRREKDHDQIIGYDDVNQLFWYPEGIARIMLDDKTRLVDTPAPKRFMKLDRVDWTRAFFKNYYEKRSVGHLMVNFNRIWVIHIAVFWFYTAYNAPSIYRRKVGNPLQPAPPLSAMRWSVTALGGGVATIIMILACIFEFMYLPTTWNTTAHLSRRLIFLFIILALTVGPTFYIATVNASRLESPPNENIALIIGIVQFFISVCATLLFSILPSGRLLGDRVSGKSRKYLASQTFTAAYPQLDRKARATSILLWVVIFSCKFSESYFFLTGAFRDPISVMVGMTIQRCNDRFIGNVLCSHQAEFTLAIMFVMDLVLFFLDTFLWYVIWSTVLSIARSFALGLSIWTPWVDIYSRLPKRIYAKLLATGDMQVKYKPKVLVSQIWNAVIISMYREHLLSIDHVQRLLYHQVESDNGTRMLRAPPFFTSQIQKGGSNIEFFPRGSEAARRISFFAQSLTTAIPEPLAVEAMPTFTVLTPHYSEKILLSLREIIREEDRNTRVTLLEYLKQLHPIEWDNFVKDTKILAEESKDFNGSGDEKSSKIDDLPFYTVGFKSSSPEYTLRTRIWASLRAQTLYRTVSGMMNYAKAIKLLYRVENPEIMQNFGGNTDRLERELERMARRKFKFVVSMQRYSKFNKEEQDNAEFLLRAYPDLQIAYLDEEPARKEGGEPRIFSALIDGHSEIIPETGKRRPKFRIELPGNPILGDGKSDNQNHAIIFYRGEYLQLIDANQDNYLEECLKIRNVLGEFEEYNVSNQSPYAQWGHKEFNKAPVAILGAREYIFSENIGILGDIAAGKEQTFGTLSARALAYIGGKLHYGHPDFLNATFMNTRGGVSKAQKGLHLNEDIFAGMTAFGRGGRIKHSEYYQCGKGRDLGFGTILNFQTKIGTGMGEQMLSREYWYLGTQLPVDRFLTFYYGHPGFHINNILVIVSVQVFMTTLVFLGTLNKQLAICRYTSTGQLAPGVPQGCYNLSPVFDWIRHCIVSIFLVFFIAFLPLFLQELTERGTGRALIRLGKHFLSLSPIFEVFSTQIYTHSILSNLTFGGARYIATGRGFATTPSFIPVLPEPVSISA</sequence>
<evidence type="ECO:0000256" key="4">
    <source>
        <dbReference type="ARBA" id="ARBA00022676"/>
    </source>
</evidence>
<dbReference type="Pfam" id="PF14288">
    <property type="entry name" value="FKS1_dom1"/>
    <property type="match status" value="1"/>
</dbReference>
<evidence type="ECO:0000313" key="13">
    <source>
        <dbReference type="EMBL" id="GJJ13122.1"/>
    </source>
</evidence>
<feature type="region of interest" description="Disordered" evidence="10">
    <location>
        <begin position="167"/>
        <end position="208"/>
    </location>
</feature>
<dbReference type="InterPro" id="IPR026899">
    <property type="entry name" value="FKS1-like_dom1"/>
</dbReference>
<evidence type="ECO:0000256" key="1">
    <source>
        <dbReference type="ARBA" id="ARBA00004141"/>
    </source>
</evidence>
<feature type="region of interest" description="Disordered" evidence="10">
    <location>
        <begin position="141"/>
        <end position="160"/>
    </location>
</feature>
<evidence type="ECO:0000256" key="9">
    <source>
        <dbReference type="ARBA" id="ARBA00047777"/>
    </source>
</evidence>
<proteinExistence type="inferred from homology"/>
<feature type="transmembrane region" description="Helical" evidence="11">
    <location>
        <begin position="570"/>
        <end position="592"/>
    </location>
</feature>
<keyword evidence="5" id="KW-0808">Transferase</keyword>
<gene>
    <name evidence="13" type="primary">FKS1_1</name>
    <name evidence="13" type="ORF">Clacol_007372</name>
</gene>
<comment type="catalytic activity">
    <reaction evidence="9">
        <text>[(1-&gt;3)-beta-D-glucosyl](n) + UDP-alpha-D-glucose = [(1-&gt;3)-beta-D-glucosyl](n+1) + UDP + H(+)</text>
        <dbReference type="Rhea" id="RHEA:21476"/>
        <dbReference type="Rhea" id="RHEA-COMP:11146"/>
        <dbReference type="Rhea" id="RHEA-COMP:14303"/>
        <dbReference type="ChEBI" id="CHEBI:15378"/>
        <dbReference type="ChEBI" id="CHEBI:37671"/>
        <dbReference type="ChEBI" id="CHEBI:58223"/>
        <dbReference type="ChEBI" id="CHEBI:58885"/>
        <dbReference type="EC" id="2.4.1.34"/>
    </reaction>
</comment>
<reference evidence="13" key="1">
    <citation type="submission" date="2021-10" db="EMBL/GenBank/DDBJ databases">
        <title>De novo Genome Assembly of Clathrus columnatus (Basidiomycota, Fungi) Using Illumina and Nanopore Sequence Data.</title>
        <authorList>
            <person name="Ogiso-Tanaka E."/>
            <person name="Itagaki H."/>
            <person name="Hosoya T."/>
            <person name="Hosaka K."/>
        </authorList>
    </citation>
    <scope>NUCLEOTIDE SEQUENCE</scope>
    <source>
        <strain evidence="13">MO-923</strain>
    </source>
</reference>
<evidence type="ECO:0000256" key="10">
    <source>
        <dbReference type="SAM" id="MobiDB-lite"/>
    </source>
</evidence>
<dbReference type="InterPro" id="IPR003440">
    <property type="entry name" value="Glyco_trans_48_dom"/>
</dbReference>
<dbReference type="PANTHER" id="PTHR12741:SF48">
    <property type="entry name" value="1,3-BETA-GLUCAN SYNTHASE COMPONENT FKS1-RELATED"/>
    <property type="match status" value="1"/>
</dbReference>
<feature type="transmembrane region" description="Helical" evidence="11">
    <location>
        <begin position="537"/>
        <end position="558"/>
    </location>
</feature>
<comment type="subcellular location">
    <subcellularLocation>
        <location evidence="1">Membrane</location>
        <topology evidence="1">Multi-pass membrane protein</topology>
    </subcellularLocation>
</comment>
<evidence type="ECO:0000256" key="2">
    <source>
        <dbReference type="ARBA" id="ARBA00009040"/>
    </source>
</evidence>
<comment type="caution">
    <text evidence="13">The sequence shown here is derived from an EMBL/GenBank/DDBJ whole genome shotgun (WGS) entry which is preliminary data.</text>
</comment>
<feature type="transmembrane region" description="Helical" evidence="11">
    <location>
        <begin position="672"/>
        <end position="699"/>
    </location>
</feature>
<feature type="transmembrane region" description="Helical" evidence="11">
    <location>
        <begin position="705"/>
        <end position="728"/>
    </location>
</feature>
<feature type="compositionally biased region" description="Basic residues" evidence="10">
    <location>
        <begin position="13"/>
        <end position="31"/>
    </location>
</feature>
<dbReference type="PANTHER" id="PTHR12741">
    <property type="entry name" value="LYST-INTERACTING PROTEIN LIP5 DOPAMINE RESPONSIVE PROTEIN DRG-1"/>
    <property type="match status" value="1"/>
</dbReference>
<feature type="transmembrane region" description="Helical" evidence="11">
    <location>
        <begin position="1304"/>
        <end position="1323"/>
    </location>
</feature>
<keyword evidence="8 11" id="KW-0472">Membrane</keyword>
<dbReference type="GO" id="GO:0003843">
    <property type="term" value="F:1,3-beta-D-glucan synthase activity"/>
    <property type="evidence" value="ECO:0007669"/>
    <property type="project" value="UniProtKB-EC"/>
</dbReference>
<evidence type="ECO:0000256" key="11">
    <source>
        <dbReference type="SAM" id="Phobius"/>
    </source>
</evidence>
<keyword evidence="7 11" id="KW-1133">Transmembrane helix</keyword>
<evidence type="ECO:0000256" key="5">
    <source>
        <dbReference type="ARBA" id="ARBA00022679"/>
    </source>
</evidence>